<dbReference type="Pfam" id="PF10590">
    <property type="entry name" value="PNP_phzG_C"/>
    <property type="match status" value="1"/>
</dbReference>
<keyword evidence="5" id="KW-0664">Pyridoxine biosynthesis</keyword>
<comment type="caution">
    <text evidence="5">Lacks conserved residue(s) required for the propagation of feature annotation.</text>
</comment>
<feature type="binding site" evidence="5">
    <location>
        <position position="106"/>
    </location>
    <ligand>
        <name>FMN</name>
        <dbReference type="ChEBI" id="CHEBI:58210"/>
    </ligand>
</feature>
<dbReference type="InterPro" id="IPR019576">
    <property type="entry name" value="Pyridoxamine_oxidase_dimer_C"/>
</dbReference>
<evidence type="ECO:0000313" key="9">
    <source>
        <dbReference type="Proteomes" id="UP001626549"/>
    </source>
</evidence>
<protein>
    <recommendedName>
        <fullName evidence="5">Pyridoxine/pyridoxamine 5'-phosphate oxidase</fullName>
        <ecNumber evidence="5">1.4.3.5</ecNumber>
    </recommendedName>
    <alternativeName>
        <fullName evidence="5">PNP/PMP oxidase</fullName>
        <shortName evidence="5">PNPOx</shortName>
    </alternativeName>
    <alternativeName>
        <fullName evidence="5">Pyridoxal 5'-phosphate synthase</fullName>
    </alternativeName>
</protein>
<dbReference type="Pfam" id="PF01243">
    <property type="entry name" value="PNPOx_N"/>
    <property type="match status" value="1"/>
</dbReference>
<feature type="binding site" evidence="5">
    <location>
        <begin position="62"/>
        <end position="67"/>
    </location>
    <ligand>
        <name>FMN</name>
        <dbReference type="ChEBI" id="CHEBI:58210"/>
    </ligand>
</feature>
<evidence type="ECO:0000259" key="7">
    <source>
        <dbReference type="Pfam" id="PF10590"/>
    </source>
</evidence>
<dbReference type="InterPro" id="IPR019740">
    <property type="entry name" value="Pyridox_Oxase_CS"/>
</dbReference>
<evidence type="ECO:0000256" key="1">
    <source>
        <dbReference type="ARBA" id="ARBA00007301"/>
    </source>
</evidence>
<feature type="binding site" evidence="5">
    <location>
        <begin position="141"/>
        <end position="142"/>
    </location>
    <ligand>
        <name>FMN</name>
        <dbReference type="ChEBI" id="CHEBI:58210"/>
    </ligand>
</feature>
<evidence type="ECO:0000256" key="2">
    <source>
        <dbReference type="ARBA" id="ARBA00022630"/>
    </source>
</evidence>
<dbReference type="PIRSF" id="PIRSF000190">
    <property type="entry name" value="Pyd_amn-ph_oxd"/>
    <property type="match status" value="1"/>
</dbReference>
<feature type="binding site" evidence="5">
    <location>
        <position position="67"/>
    </location>
    <ligand>
        <name>substrate</name>
    </ligand>
</feature>
<dbReference type="Proteomes" id="UP001626549">
    <property type="component" value="Chromosome"/>
</dbReference>
<comment type="function">
    <text evidence="5">Catalyzes the oxidation of either pyridoxine 5'-phosphate (PNP) or pyridoxamine 5'-phosphate (PMP) into pyridoxal 5'-phosphate (PLP).</text>
</comment>
<dbReference type="PANTHER" id="PTHR10851">
    <property type="entry name" value="PYRIDOXINE-5-PHOSPHATE OXIDASE"/>
    <property type="match status" value="1"/>
</dbReference>
<dbReference type="InterPro" id="IPR012349">
    <property type="entry name" value="Split_barrel_FMN-bd"/>
</dbReference>
<comment type="subunit">
    <text evidence="5">Homodimer.</text>
</comment>
<dbReference type="SUPFAM" id="SSF50475">
    <property type="entry name" value="FMN-binding split barrel"/>
    <property type="match status" value="1"/>
</dbReference>
<dbReference type="NCBIfam" id="TIGR00558">
    <property type="entry name" value="pdxH"/>
    <property type="match status" value="1"/>
</dbReference>
<feature type="binding site" evidence="5">
    <location>
        <position position="132"/>
    </location>
    <ligand>
        <name>substrate</name>
    </ligand>
</feature>
<comment type="catalytic activity">
    <reaction evidence="5">
        <text>pyridoxine 5'-phosphate + O2 = pyridoxal 5'-phosphate + H2O2</text>
        <dbReference type="Rhea" id="RHEA:15149"/>
        <dbReference type="ChEBI" id="CHEBI:15379"/>
        <dbReference type="ChEBI" id="CHEBI:16240"/>
        <dbReference type="ChEBI" id="CHEBI:58589"/>
        <dbReference type="ChEBI" id="CHEBI:597326"/>
        <dbReference type="EC" id="1.4.3.5"/>
    </reaction>
</comment>
<dbReference type="HAMAP" id="MF_01629">
    <property type="entry name" value="PdxH"/>
    <property type="match status" value="1"/>
</dbReference>
<dbReference type="PANTHER" id="PTHR10851:SF0">
    <property type="entry name" value="PYRIDOXINE-5'-PHOSPHATE OXIDASE"/>
    <property type="match status" value="1"/>
</dbReference>
<feature type="binding site" evidence="5">
    <location>
        <begin position="192"/>
        <end position="194"/>
    </location>
    <ligand>
        <name>substrate</name>
    </ligand>
</feature>
<feature type="binding site" evidence="5">
    <location>
        <position position="196"/>
    </location>
    <ligand>
        <name>FMN</name>
        <dbReference type="ChEBI" id="CHEBI:58210"/>
    </ligand>
</feature>
<feature type="binding site" evidence="5">
    <location>
        <position position="84"/>
    </location>
    <ligand>
        <name>FMN</name>
        <dbReference type="ChEBI" id="CHEBI:58210"/>
    </ligand>
</feature>
<keyword evidence="2 5" id="KW-0285">Flavoprotein</keyword>
<feature type="binding site" evidence="5">
    <location>
        <position position="186"/>
    </location>
    <ligand>
        <name>FMN</name>
        <dbReference type="ChEBI" id="CHEBI:58210"/>
    </ligand>
</feature>
<accession>A0ABZ0IDV0</accession>
<evidence type="ECO:0000313" key="8">
    <source>
        <dbReference type="EMBL" id="WOJ96848.1"/>
    </source>
</evidence>
<dbReference type="InterPro" id="IPR000659">
    <property type="entry name" value="Pyridox_Oxase"/>
</dbReference>
<dbReference type="GO" id="GO:0004733">
    <property type="term" value="F:pyridoxamine phosphate oxidase activity"/>
    <property type="evidence" value="ECO:0007669"/>
    <property type="project" value="UniProtKB-EC"/>
</dbReference>
<name>A0ABZ0IDV0_9GAMM</name>
<dbReference type="PROSITE" id="PS01064">
    <property type="entry name" value="PYRIDOX_OXIDASE"/>
    <property type="match status" value="1"/>
</dbReference>
<evidence type="ECO:0000259" key="6">
    <source>
        <dbReference type="Pfam" id="PF01243"/>
    </source>
</evidence>
<comment type="similarity">
    <text evidence="1 5">Belongs to the pyridoxamine 5'-phosphate oxidase family.</text>
</comment>
<feature type="domain" description="Pyridoxamine 5'-phosphate oxidase N-terminal" evidence="6">
    <location>
        <begin position="34"/>
        <end position="160"/>
    </location>
</feature>
<evidence type="ECO:0000256" key="3">
    <source>
        <dbReference type="ARBA" id="ARBA00022643"/>
    </source>
</evidence>
<evidence type="ECO:0000256" key="5">
    <source>
        <dbReference type="HAMAP-Rule" id="MF_01629"/>
    </source>
</evidence>
<organism evidence="8 9">
    <name type="scientific">Congregibacter brevis</name>
    <dbReference type="NCBI Taxonomy" id="3081201"/>
    <lineage>
        <taxon>Bacteria</taxon>
        <taxon>Pseudomonadati</taxon>
        <taxon>Pseudomonadota</taxon>
        <taxon>Gammaproteobacteria</taxon>
        <taxon>Cellvibrionales</taxon>
        <taxon>Halieaceae</taxon>
        <taxon>Congregibacter</taxon>
    </lineage>
</organism>
<evidence type="ECO:0000256" key="4">
    <source>
        <dbReference type="ARBA" id="ARBA00023002"/>
    </source>
</evidence>
<keyword evidence="9" id="KW-1185">Reference proteome</keyword>
<dbReference type="EMBL" id="CP136865">
    <property type="protein sequence ID" value="WOJ96848.1"/>
    <property type="molecule type" value="Genomic_DNA"/>
</dbReference>
<comment type="catalytic activity">
    <reaction evidence="5">
        <text>pyridoxamine 5'-phosphate + O2 + H2O = pyridoxal 5'-phosphate + H2O2 + NH4(+)</text>
        <dbReference type="Rhea" id="RHEA:15817"/>
        <dbReference type="ChEBI" id="CHEBI:15377"/>
        <dbReference type="ChEBI" id="CHEBI:15379"/>
        <dbReference type="ChEBI" id="CHEBI:16240"/>
        <dbReference type="ChEBI" id="CHEBI:28938"/>
        <dbReference type="ChEBI" id="CHEBI:58451"/>
        <dbReference type="ChEBI" id="CHEBI:597326"/>
        <dbReference type="EC" id="1.4.3.5"/>
    </reaction>
</comment>
<feature type="binding site" evidence="5">
    <location>
        <position position="124"/>
    </location>
    <ligand>
        <name>substrate</name>
    </ligand>
</feature>
<comment type="cofactor">
    <cofactor evidence="5">
        <name>FMN</name>
        <dbReference type="ChEBI" id="CHEBI:58210"/>
    </cofactor>
    <text evidence="5">Binds 1 FMN per subunit.</text>
</comment>
<sequence length="214" mass="24264">MSGNFESYRREYTAGGLTAADLPDSPFSQFERWLEQAVNAGLSDPTAMALSTIDEDGRPWQRIVLLKGLSEAGFVFYTNFGSDKAEAISANPNVSLLFPWNELDRQVIVGGTAKRMSFAESAAYFLSRPRESQIAAWASRQSRPIAKRALLEEEVRKLRNKFAEGEVPVPDFWGGYRVQPERIEFWQGGEHRLHDRFRYQLDGQGVWSLSQLQP</sequence>
<gene>
    <name evidence="5 8" type="primary">pdxH</name>
    <name evidence="8" type="ORF">R0137_16620</name>
</gene>
<comment type="pathway">
    <text evidence="5">Cofactor metabolism; pyridoxal 5'-phosphate salvage; pyridoxal 5'-phosphate from pyridoxine 5'-phosphate: step 1/1.</text>
</comment>
<keyword evidence="4 5" id="KW-0560">Oxidoreductase</keyword>
<dbReference type="EC" id="1.4.3.5" evidence="5"/>
<feature type="domain" description="Pyridoxine 5'-phosphate oxidase dimerisation C-terminal" evidence="7">
    <location>
        <begin position="173"/>
        <end position="214"/>
    </location>
</feature>
<dbReference type="InterPro" id="IPR011576">
    <property type="entry name" value="Pyridox_Oxase_N"/>
</dbReference>
<dbReference type="NCBIfam" id="NF004231">
    <property type="entry name" value="PRK05679.1"/>
    <property type="match status" value="1"/>
</dbReference>
<feature type="binding site" evidence="5">
    <location>
        <position position="128"/>
    </location>
    <ligand>
        <name>substrate</name>
    </ligand>
</feature>
<feature type="binding site" evidence="5">
    <location>
        <begin position="77"/>
        <end position="78"/>
    </location>
    <ligand>
        <name>FMN</name>
        <dbReference type="ChEBI" id="CHEBI:58210"/>
    </ligand>
</feature>
<comment type="pathway">
    <text evidence="5">Cofactor metabolism; pyridoxal 5'-phosphate salvage; pyridoxal 5'-phosphate from pyridoxamine 5'-phosphate: step 1/1.</text>
</comment>
<dbReference type="Gene3D" id="2.30.110.10">
    <property type="entry name" value="Electron Transport, Fmn-binding Protein, Chain A"/>
    <property type="match status" value="1"/>
</dbReference>
<keyword evidence="3 5" id="KW-0288">FMN</keyword>
<proteinExistence type="inferred from homology"/>
<dbReference type="RefSeq" id="WP_407327540.1">
    <property type="nucleotide sequence ID" value="NZ_CP136865.1"/>
</dbReference>
<reference evidence="8 9" key="1">
    <citation type="submission" date="2023-10" db="EMBL/GenBank/DDBJ databases">
        <title>Two novel species belonging to the OM43/NOR5 clade.</title>
        <authorList>
            <person name="Park M."/>
        </authorList>
    </citation>
    <scope>NUCLEOTIDE SEQUENCE [LARGE SCALE GENOMIC DNA]</scope>
    <source>
        <strain evidence="8 9">IMCC45268</strain>
    </source>
</reference>